<feature type="transmembrane region" description="Helical" evidence="2">
    <location>
        <begin position="298"/>
        <end position="316"/>
    </location>
</feature>
<feature type="region of interest" description="Disordered" evidence="1">
    <location>
        <begin position="73"/>
        <end position="142"/>
    </location>
</feature>
<dbReference type="RefSeq" id="XP_001743782.1">
    <property type="nucleotide sequence ID" value="XM_001743730.1"/>
</dbReference>
<dbReference type="GeneID" id="5888902"/>
<feature type="region of interest" description="Disordered" evidence="1">
    <location>
        <begin position="21"/>
        <end position="58"/>
    </location>
</feature>
<name>A9UU49_MONBE</name>
<reference evidence="3 4" key="1">
    <citation type="journal article" date="2008" name="Nature">
        <title>The genome of the choanoflagellate Monosiga brevicollis and the origin of metazoans.</title>
        <authorList>
            <consortium name="JGI Sequencing"/>
            <person name="King N."/>
            <person name="Westbrook M.J."/>
            <person name="Young S.L."/>
            <person name="Kuo A."/>
            <person name="Abedin M."/>
            <person name="Chapman J."/>
            <person name="Fairclough S."/>
            <person name="Hellsten U."/>
            <person name="Isogai Y."/>
            <person name="Letunic I."/>
            <person name="Marr M."/>
            <person name="Pincus D."/>
            <person name="Putnam N."/>
            <person name="Rokas A."/>
            <person name="Wright K.J."/>
            <person name="Zuzow R."/>
            <person name="Dirks W."/>
            <person name="Good M."/>
            <person name="Goodstein D."/>
            <person name="Lemons D."/>
            <person name="Li W."/>
            <person name="Lyons J.B."/>
            <person name="Morris A."/>
            <person name="Nichols S."/>
            <person name="Richter D.J."/>
            <person name="Salamov A."/>
            <person name="Bork P."/>
            <person name="Lim W.A."/>
            <person name="Manning G."/>
            <person name="Miller W.T."/>
            <person name="McGinnis W."/>
            <person name="Shapiro H."/>
            <person name="Tjian R."/>
            <person name="Grigoriev I.V."/>
            <person name="Rokhsar D."/>
        </authorList>
    </citation>
    <scope>NUCLEOTIDE SEQUENCE [LARGE SCALE GENOMIC DNA]</scope>
    <source>
        <strain evidence="4">MX1 / ATCC 50154</strain>
    </source>
</reference>
<dbReference type="AlphaFoldDB" id="A9UU49"/>
<feature type="compositionally biased region" description="Polar residues" evidence="1">
    <location>
        <begin position="132"/>
        <end position="142"/>
    </location>
</feature>
<keyword evidence="2" id="KW-1133">Transmembrane helix</keyword>
<keyword evidence="2" id="KW-0812">Transmembrane</keyword>
<evidence type="ECO:0000256" key="1">
    <source>
        <dbReference type="SAM" id="MobiDB-lite"/>
    </source>
</evidence>
<proteinExistence type="predicted"/>
<dbReference type="Proteomes" id="UP000001357">
    <property type="component" value="Unassembled WGS sequence"/>
</dbReference>
<sequence length="328" mass="36743">MSTDSLIGSLHLVADAFRARADQQQEDAKPSTRTSPTNEPTLAMPLAHEKSSPGVDVISTPFTNMMAIQALDDSGCVDDGGSAESKPSTPESPPSMGAIARTDQPQPHSPSQAPSEARDRSDHDSVHRPTLDSPTTIEQESCSDADLTERLGLEAQIALKEEVLLYQQLLRRVTSPDRADLAQDLLQARQQATRIHWQYERLRRHQDFTLQRLESLGRQIKQCVQQQNSGHPDKKTFEEQISQLEALLLAMARARRNLNHHALADYHAPRVRGQKTVVPVPIGAWPAMFWRRQSNVQLALALVFALLALFCAWWWHLGVFDEPPNEFF</sequence>
<gene>
    <name evidence="3" type="ORF">MONBRDRAFT_6521</name>
</gene>
<feature type="compositionally biased region" description="Basic and acidic residues" evidence="1">
    <location>
        <begin position="116"/>
        <end position="130"/>
    </location>
</feature>
<keyword evidence="2" id="KW-0472">Membrane</keyword>
<feature type="compositionally biased region" description="Low complexity" evidence="1">
    <location>
        <begin position="104"/>
        <end position="115"/>
    </location>
</feature>
<keyword evidence="4" id="KW-1185">Reference proteome</keyword>
<evidence type="ECO:0000313" key="4">
    <source>
        <dbReference type="Proteomes" id="UP000001357"/>
    </source>
</evidence>
<accession>A9UU49</accession>
<dbReference type="EMBL" id="CH991545">
    <property type="protein sequence ID" value="EDQ91360.1"/>
    <property type="molecule type" value="Genomic_DNA"/>
</dbReference>
<evidence type="ECO:0008006" key="5">
    <source>
        <dbReference type="Google" id="ProtNLM"/>
    </source>
</evidence>
<organism evidence="3 4">
    <name type="scientific">Monosiga brevicollis</name>
    <name type="common">Choanoflagellate</name>
    <dbReference type="NCBI Taxonomy" id="81824"/>
    <lineage>
        <taxon>Eukaryota</taxon>
        <taxon>Choanoflagellata</taxon>
        <taxon>Craspedida</taxon>
        <taxon>Salpingoecidae</taxon>
        <taxon>Monosiga</taxon>
    </lineage>
</organism>
<evidence type="ECO:0000256" key="2">
    <source>
        <dbReference type="SAM" id="Phobius"/>
    </source>
</evidence>
<protein>
    <recommendedName>
        <fullName evidence="5">Transmembrane protein</fullName>
    </recommendedName>
</protein>
<evidence type="ECO:0000313" key="3">
    <source>
        <dbReference type="EMBL" id="EDQ91360.1"/>
    </source>
</evidence>
<feature type="compositionally biased region" description="Basic and acidic residues" evidence="1">
    <location>
        <begin position="21"/>
        <end position="30"/>
    </location>
</feature>
<feature type="compositionally biased region" description="Polar residues" evidence="1">
    <location>
        <begin position="31"/>
        <end position="40"/>
    </location>
</feature>
<dbReference type="KEGG" id="mbr:MONBRDRAFT_6521"/>
<dbReference type="InParanoid" id="A9UU49"/>